<reference evidence="2" key="1">
    <citation type="submission" date="2021-06" db="EMBL/GenBank/DDBJ databases">
        <authorList>
            <person name="Hodson N. C."/>
            <person name="Mongue J. A."/>
            <person name="Jaron S. K."/>
        </authorList>
    </citation>
    <scope>NUCLEOTIDE SEQUENCE</scope>
</reference>
<accession>A0A8J2JGL6</accession>
<feature type="compositionally biased region" description="Polar residues" evidence="1">
    <location>
        <begin position="63"/>
        <end position="84"/>
    </location>
</feature>
<evidence type="ECO:0000256" key="1">
    <source>
        <dbReference type="SAM" id="MobiDB-lite"/>
    </source>
</evidence>
<name>A0A8J2JGL6_9HEXA</name>
<proteinExistence type="predicted"/>
<protein>
    <submittedName>
        <fullName evidence="2">Uncharacterized protein</fullName>
    </submittedName>
</protein>
<feature type="region of interest" description="Disordered" evidence="1">
    <location>
        <begin position="44"/>
        <end position="84"/>
    </location>
</feature>
<gene>
    <name evidence="2" type="ORF">AFUS01_LOCUS8639</name>
</gene>
<evidence type="ECO:0000313" key="2">
    <source>
        <dbReference type="EMBL" id="CAG7719306.1"/>
    </source>
</evidence>
<comment type="caution">
    <text evidence="2">The sequence shown here is derived from an EMBL/GenBank/DDBJ whole genome shotgun (WGS) entry which is preliminary data.</text>
</comment>
<sequence length="84" mass="9286">MLVIPCRDLPEKNFIGTSVGSVNNKEKLPGKKYGRRLNDEGTISWLPRPLDSGGRTAADPRTASVSTEMESHRSYSQLGKIQQI</sequence>
<evidence type="ECO:0000313" key="3">
    <source>
        <dbReference type="Proteomes" id="UP000708208"/>
    </source>
</evidence>
<dbReference type="EMBL" id="CAJVCH010060306">
    <property type="protein sequence ID" value="CAG7719306.1"/>
    <property type="molecule type" value="Genomic_DNA"/>
</dbReference>
<dbReference type="Proteomes" id="UP000708208">
    <property type="component" value="Unassembled WGS sequence"/>
</dbReference>
<keyword evidence="3" id="KW-1185">Reference proteome</keyword>
<organism evidence="2 3">
    <name type="scientific">Allacma fusca</name>
    <dbReference type="NCBI Taxonomy" id="39272"/>
    <lineage>
        <taxon>Eukaryota</taxon>
        <taxon>Metazoa</taxon>
        <taxon>Ecdysozoa</taxon>
        <taxon>Arthropoda</taxon>
        <taxon>Hexapoda</taxon>
        <taxon>Collembola</taxon>
        <taxon>Symphypleona</taxon>
        <taxon>Sminthuridae</taxon>
        <taxon>Allacma</taxon>
    </lineage>
</organism>
<dbReference type="AlphaFoldDB" id="A0A8J2JGL6"/>